<dbReference type="Pfam" id="PF01381">
    <property type="entry name" value="HTH_3"/>
    <property type="match status" value="1"/>
</dbReference>
<protein>
    <submittedName>
        <fullName evidence="2">Transcriptional regulator, XRE family</fullName>
    </submittedName>
</protein>
<dbReference type="eggNOG" id="arCOG05036">
    <property type="taxonomic scope" value="Archaea"/>
</dbReference>
<feature type="domain" description="HTH cro/C1-type" evidence="1">
    <location>
        <begin position="21"/>
        <end position="57"/>
    </location>
</feature>
<evidence type="ECO:0000313" key="2">
    <source>
        <dbReference type="EMBL" id="ADG13960.1"/>
    </source>
</evidence>
<dbReference type="EMBL" id="CP002009">
    <property type="protein sequence ID" value="ADG13960.1"/>
    <property type="molecule type" value="Genomic_DNA"/>
</dbReference>
<dbReference type="InterPro" id="IPR001387">
    <property type="entry name" value="Cro/C1-type_HTH"/>
</dbReference>
<dbReference type="CDD" id="cd00093">
    <property type="entry name" value="HTH_XRE"/>
    <property type="match status" value="1"/>
</dbReference>
<evidence type="ECO:0000313" key="3">
    <source>
        <dbReference type="Proteomes" id="UP000002061"/>
    </source>
</evidence>
<dbReference type="HOGENOM" id="CLU_1297489_0_0_2"/>
<dbReference type="Gene3D" id="1.10.260.40">
    <property type="entry name" value="lambda repressor-like DNA-binding domains"/>
    <property type="match status" value="1"/>
</dbReference>
<dbReference type="InterPro" id="IPR010982">
    <property type="entry name" value="Lambda_DNA-bd_dom_sf"/>
</dbReference>
<proteinExistence type="predicted"/>
<gene>
    <name evidence="2" type="ordered locus">Metin_1310</name>
</gene>
<sequence>MSMYNKLEIIEKCILLNPRYIQTFREKLKITQSKLAKESGISQSHLSMLEKGKREATELIACAITYGLLKCYSQRNPEDPIYGLLDTLSLLKFEDALIELIYDIKKNEDLRYIRNINDNSIIILNRNSILTEIKKRLKFVDIIDINIMRGRLEIFGKYLEDKDFSIVLDCSDIRRIEKKFYERNRLRVIIQSFPKGEVPPIYGVNDNCLIIHCW</sequence>
<dbReference type="AlphaFoldDB" id="D5VTQ7"/>
<reference evidence="2" key="1">
    <citation type="submission" date="2010-04" db="EMBL/GenBank/DDBJ databases">
        <title>Complete sequence of Methanocaldococcus infernus ME.</title>
        <authorList>
            <consortium name="US DOE Joint Genome Institute"/>
            <person name="Lucas S."/>
            <person name="Copeland A."/>
            <person name="Lapidus A."/>
            <person name="Cheng J.-F."/>
            <person name="Bruce D."/>
            <person name="Goodwin L."/>
            <person name="Pitluck S."/>
            <person name="Munk A.C."/>
            <person name="Detter J.C."/>
            <person name="Han C."/>
            <person name="Tapia R."/>
            <person name="Land M."/>
            <person name="Hauser L."/>
            <person name="Kyrpides N."/>
            <person name="Mikhailova N."/>
            <person name="Sieprawska-Lupa M."/>
            <person name="Whitman W.B."/>
            <person name="Woyke T."/>
        </authorList>
    </citation>
    <scope>NUCLEOTIDE SEQUENCE [LARGE SCALE GENOMIC DNA]</scope>
    <source>
        <strain evidence="2">ME</strain>
    </source>
</reference>
<keyword evidence="3" id="KW-1185">Reference proteome</keyword>
<dbReference type="KEGG" id="mif:Metin_1310"/>
<evidence type="ECO:0000259" key="1">
    <source>
        <dbReference type="PROSITE" id="PS50943"/>
    </source>
</evidence>
<dbReference type="Proteomes" id="UP000002061">
    <property type="component" value="Chromosome"/>
</dbReference>
<dbReference type="SMART" id="SM00530">
    <property type="entry name" value="HTH_XRE"/>
    <property type="match status" value="1"/>
</dbReference>
<dbReference type="SUPFAM" id="SSF47413">
    <property type="entry name" value="lambda repressor-like DNA-binding domains"/>
    <property type="match status" value="1"/>
</dbReference>
<name>D5VTQ7_METIM</name>
<dbReference type="GO" id="GO:0003677">
    <property type="term" value="F:DNA binding"/>
    <property type="evidence" value="ECO:0007669"/>
    <property type="project" value="InterPro"/>
</dbReference>
<accession>D5VTQ7</accession>
<dbReference type="PROSITE" id="PS50943">
    <property type="entry name" value="HTH_CROC1"/>
    <property type="match status" value="1"/>
</dbReference>
<organism evidence="2 3">
    <name type="scientific">Methanocaldococcus infernus (strain DSM 11812 / JCM 15783 / ME)</name>
    <dbReference type="NCBI Taxonomy" id="573063"/>
    <lineage>
        <taxon>Archaea</taxon>
        <taxon>Methanobacteriati</taxon>
        <taxon>Methanobacteriota</taxon>
        <taxon>Methanomada group</taxon>
        <taxon>Methanococci</taxon>
        <taxon>Methanococcales</taxon>
        <taxon>Methanocaldococcaceae</taxon>
        <taxon>Methanocaldococcus</taxon>
    </lineage>
</organism>
<dbReference type="STRING" id="573063.Metin_1310"/>